<dbReference type="GO" id="GO:0016020">
    <property type="term" value="C:membrane"/>
    <property type="evidence" value="ECO:0007669"/>
    <property type="project" value="InterPro"/>
</dbReference>
<evidence type="ECO:0000256" key="1">
    <source>
        <dbReference type="ARBA" id="ARBA00005429"/>
    </source>
</evidence>
<dbReference type="PROSITE" id="PS51716">
    <property type="entry name" value="G_IRG"/>
    <property type="match status" value="1"/>
</dbReference>
<dbReference type="Gene3D" id="3.40.50.300">
    <property type="entry name" value="P-loop containing nucleotide triphosphate hydrolases"/>
    <property type="match status" value="1"/>
</dbReference>
<keyword evidence="4" id="KW-0342">GTP-binding</keyword>
<feature type="compositionally biased region" description="Basic and acidic residues" evidence="5">
    <location>
        <begin position="41"/>
        <end position="163"/>
    </location>
</feature>
<organism evidence="7 8">
    <name type="scientific">Laetiporus sulphureus 93-53</name>
    <dbReference type="NCBI Taxonomy" id="1314785"/>
    <lineage>
        <taxon>Eukaryota</taxon>
        <taxon>Fungi</taxon>
        <taxon>Dikarya</taxon>
        <taxon>Basidiomycota</taxon>
        <taxon>Agaricomycotina</taxon>
        <taxon>Agaricomycetes</taxon>
        <taxon>Polyporales</taxon>
        <taxon>Laetiporus</taxon>
    </lineage>
</organism>
<feature type="compositionally biased region" description="Acidic residues" evidence="5">
    <location>
        <begin position="332"/>
        <end position="355"/>
    </location>
</feature>
<dbReference type="InterPro" id="IPR030385">
    <property type="entry name" value="G_IRG_dom"/>
</dbReference>
<evidence type="ECO:0000256" key="3">
    <source>
        <dbReference type="ARBA" id="ARBA00022801"/>
    </source>
</evidence>
<accession>A0A165B1J8</accession>
<dbReference type="OrthoDB" id="422720at2759"/>
<dbReference type="PANTHER" id="PTHR32341">
    <property type="entry name" value="INTERFERON-INDUCIBLE GTPASE"/>
    <property type="match status" value="1"/>
</dbReference>
<dbReference type="AlphaFoldDB" id="A0A165B1J8"/>
<reference evidence="7 8" key="1">
    <citation type="journal article" date="2016" name="Mol. Biol. Evol.">
        <title>Comparative Genomics of Early-Diverging Mushroom-Forming Fungi Provides Insights into the Origins of Lignocellulose Decay Capabilities.</title>
        <authorList>
            <person name="Nagy L.G."/>
            <person name="Riley R."/>
            <person name="Tritt A."/>
            <person name="Adam C."/>
            <person name="Daum C."/>
            <person name="Floudas D."/>
            <person name="Sun H."/>
            <person name="Yadav J.S."/>
            <person name="Pangilinan J."/>
            <person name="Larsson K.H."/>
            <person name="Matsuura K."/>
            <person name="Barry K."/>
            <person name="Labutti K."/>
            <person name="Kuo R."/>
            <person name="Ohm R.A."/>
            <person name="Bhattacharya S.S."/>
            <person name="Shirouzu T."/>
            <person name="Yoshinaga Y."/>
            <person name="Martin F.M."/>
            <person name="Grigoriev I.V."/>
            <person name="Hibbett D.S."/>
        </authorList>
    </citation>
    <scope>NUCLEOTIDE SEQUENCE [LARGE SCALE GENOMIC DNA]</scope>
    <source>
        <strain evidence="7 8">93-53</strain>
    </source>
</reference>
<keyword evidence="2" id="KW-0547">Nucleotide-binding</keyword>
<dbReference type="InterPro" id="IPR051515">
    <property type="entry name" value="IRG"/>
</dbReference>
<dbReference type="PANTHER" id="PTHR32341:SF10">
    <property type="entry name" value="INTERFERON-INDUCIBLE GTPASE 5"/>
    <property type="match status" value="1"/>
</dbReference>
<feature type="domain" description="IRG-type G" evidence="6">
    <location>
        <begin position="207"/>
        <end position="396"/>
    </location>
</feature>
<sequence length="439" mass="49190">MGAAVSIVVALAGAVGSIINIVNAIRSSAASGGIAPNPVMKELEDRAKREKERAEEAERARKHAEDAKRKAEESARKNEEERRKAEDAKCKAEENARWNEEEKRNAEDAKRNAEEQRKKAQEEQKKTEEERKKAEEDKKAAEQAKRRAEEATKKAEEDKAAAEEQARLLNEQIREIQKGIAEGIKPIISPTLEEILETKARIEYKDGIFHFAVAGVSGSGKSSLINALRGVKNRKRGAAPAGVTETTKTITRYPDPDRRNPFAWYDVPGAGTLEIPDFIYFKAQGLYAFDCIIVVLNDRFTDTDIAILRNCARFNIPSYIVRSKSLNHIDNLVDDMPSDDDEDDDEDDDSEDEATEDKAAKWAMARAQYERVSRKSVADNLKKAGLAEQRLYLVDKRTMIRVRKGRRLAEAKVIDEVDLLKDLLTGAYSRRTASSSARG</sequence>
<keyword evidence="8" id="KW-1185">Reference proteome</keyword>
<feature type="region of interest" description="Disordered" evidence="5">
    <location>
        <begin position="332"/>
        <end position="356"/>
    </location>
</feature>
<dbReference type="SUPFAM" id="SSF52540">
    <property type="entry name" value="P-loop containing nucleoside triphosphate hydrolases"/>
    <property type="match status" value="1"/>
</dbReference>
<dbReference type="GeneID" id="63823747"/>
<keyword evidence="3 7" id="KW-0378">Hydrolase</keyword>
<evidence type="ECO:0000313" key="7">
    <source>
        <dbReference type="EMBL" id="KZT00057.1"/>
    </source>
</evidence>
<dbReference type="STRING" id="1314785.A0A165B1J8"/>
<protein>
    <submittedName>
        <fullName evidence="7">p-loop containing nucleoside triphosphate hydrolase protein</fullName>
    </submittedName>
</protein>
<dbReference type="RefSeq" id="XP_040757797.1">
    <property type="nucleotide sequence ID" value="XM_040906718.1"/>
</dbReference>
<name>A0A165B1J8_9APHY</name>
<dbReference type="GO" id="GO:0016787">
    <property type="term" value="F:hydrolase activity"/>
    <property type="evidence" value="ECO:0007669"/>
    <property type="project" value="UniProtKB-KW"/>
</dbReference>
<dbReference type="InterPro" id="IPR007743">
    <property type="entry name" value="Immunity-related_GTPase-like"/>
</dbReference>
<dbReference type="Pfam" id="PF05049">
    <property type="entry name" value="IIGP"/>
    <property type="match status" value="1"/>
</dbReference>
<dbReference type="InterPro" id="IPR027417">
    <property type="entry name" value="P-loop_NTPase"/>
</dbReference>
<gene>
    <name evidence="7" type="ORF">LAESUDRAFT_709381</name>
</gene>
<comment type="similarity">
    <text evidence="1">Belongs to the TRAFAC class dynamin-like GTPase superfamily. IRG family.</text>
</comment>
<evidence type="ECO:0000256" key="2">
    <source>
        <dbReference type="ARBA" id="ARBA00022741"/>
    </source>
</evidence>
<dbReference type="InParanoid" id="A0A165B1J8"/>
<feature type="region of interest" description="Disordered" evidence="5">
    <location>
        <begin position="30"/>
        <end position="163"/>
    </location>
</feature>
<dbReference type="Proteomes" id="UP000076871">
    <property type="component" value="Unassembled WGS sequence"/>
</dbReference>
<dbReference type="GO" id="GO:0005525">
    <property type="term" value="F:GTP binding"/>
    <property type="evidence" value="ECO:0007669"/>
    <property type="project" value="UniProtKB-KW"/>
</dbReference>
<dbReference type="EMBL" id="KV427699">
    <property type="protein sequence ID" value="KZT00057.1"/>
    <property type="molecule type" value="Genomic_DNA"/>
</dbReference>
<evidence type="ECO:0000256" key="5">
    <source>
        <dbReference type="SAM" id="MobiDB-lite"/>
    </source>
</evidence>
<evidence type="ECO:0000313" key="8">
    <source>
        <dbReference type="Proteomes" id="UP000076871"/>
    </source>
</evidence>
<evidence type="ECO:0000256" key="4">
    <source>
        <dbReference type="ARBA" id="ARBA00023134"/>
    </source>
</evidence>
<evidence type="ECO:0000259" key="6">
    <source>
        <dbReference type="PROSITE" id="PS51716"/>
    </source>
</evidence>
<proteinExistence type="inferred from homology"/>